<dbReference type="PANTHER" id="PTHR36509:SF3">
    <property type="entry name" value="SIGNAL PEPTIDE PROTEIN"/>
    <property type="match status" value="1"/>
</dbReference>
<gene>
    <name evidence="2" type="ORF">F2P47_04435</name>
</gene>
<reference evidence="2 3" key="1">
    <citation type="submission" date="2019-09" db="EMBL/GenBank/DDBJ databases">
        <title>Parvibaculum sedimenti sp. nov., isolated from sediment.</title>
        <authorList>
            <person name="Wang Y."/>
        </authorList>
    </citation>
    <scope>NUCLEOTIDE SEQUENCE [LARGE SCALE GENOMIC DNA]</scope>
    <source>
        <strain evidence="2 3">HXT-9</strain>
    </source>
</reference>
<feature type="domain" description="DUF1254" evidence="1">
    <location>
        <begin position="44"/>
        <end position="173"/>
    </location>
</feature>
<dbReference type="Proteomes" id="UP000468901">
    <property type="component" value="Unassembled WGS sequence"/>
</dbReference>
<evidence type="ECO:0000259" key="1">
    <source>
        <dbReference type="Pfam" id="PF06863"/>
    </source>
</evidence>
<accession>A0A6N6VLQ0</accession>
<dbReference type="EMBL" id="WESC01000003">
    <property type="protein sequence ID" value="KAB7741657.1"/>
    <property type="molecule type" value="Genomic_DNA"/>
</dbReference>
<dbReference type="PIRSF" id="PIRSF010244">
    <property type="entry name" value="UCP010244_imp"/>
    <property type="match status" value="1"/>
</dbReference>
<dbReference type="Pfam" id="PF06863">
    <property type="entry name" value="DUF1254"/>
    <property type="match status" value="1"/>
</dbReference>
<dbReference type="Gene3D" id="2.60.40.1610">
    <property type="entry name" value="Domain of unknown function DUF1254"/>
    <property type="match status" value="1"/>
</dbReference>
<dbReference type="PANTHER" id="PTHR36509">
    <property type="entry name" value="BLL3101 PROTEIN"/>
    <property type="match status" value="1"/>
</dbReference>
<dbReference type="RefSeq" id="WP_152214960.1">
    <property type="nucleotide sequence ID" value="NZ_JBAQYD010000002.1"/>
</dbReference>
<proteinExistence type="predicted"/>
<keyword evidence="3" id="KW-1185">Reference proteome</keyword>
<protein>
    <submittedName>
        <fullName evidence="2">DUF1254 domain-containing protein</fullName>
    </submittedName>
</protein>
<comment type="caution">
    <text evidence="2">The sequence shown here is derived from an EMBL/GenBank/DDBJ whole genome shotgun (WGS) entry which is preliminary data.</text>
</comment>
<dbReference type="InterPro" id="IPR037050">
    <property type="entry name" value="DUF1254_sf"/>
</dbReference>
<name>A0A6N6VLQ0_9HYPH</name>
<dbReference type="AlphaFoldDB" id="A0A6N6VLQ0"/>
<sequence length="176" mass="18544">MKRILTFIVGVAIVAGAVHVATVQALPRVIMAKVMSAIAGDAEVNKFVEMPLATAAARRVVRPSPDLAYSVCILDLSKGAVRVQVPLTGPYTSVALYSSTTDNYFVRNDREAKGKELDVVIVPKGAAPANVPEGTDVVTAPTAKGLVLVRRVVESAEAFPALDEVRKKGTCAPFQG</sequence>
<dbReference type="SUPFAM" id="SSF160935">
    <property type="entry name" value="VPA0735-like"/>
    <property type="match status" value="1"/>
</dbReference>
<evidence type="ECO:0000313" key="3">
    <source>
        <dbReference type="Proteomes" id="UP000468901"/>
    </source>
</evidence>
<evidence type="ECO:0000313" key="2">
    <source>
        <dbReference type="EMBL" id="KAB7741657.1"/>
    </source>
</evidence>
<dbReference type="InterPro" id="IPR014456">
    <property type="entry name" value="UCP010244_IM"/>
</dbReference>
<dbReference type="InterPro" id="IPR010679">
    <property type="entry name" value="DUF1254"/>
</dbReference>
<organism evidence="2 3">
    <name type="scientific">Parvibaculum sedimenti</name>
    <dbReference type="NCBI Taxonomy" id="2608632"/>
    <lineage>
        <taxon>Bacteria</taxon>
        <taxon>Pseudomonadati</taxon>
        <taxon>Pseudomonadota</taxon>
        <taxon>Alphaproteobacteria</taxon>
        <taxon>Hyphomicrobiales</taxon>
        <taxon>Parvibaculaceae</taxon>
        <taxon>Parvibaculum</taxon>
    </lineage>
</organism>